<name>A0A2V2UQP6_TRYCR</name>
<dbReference type="VEuPathDB" id="TriTrypDB:TcBrA4_0096390"/>
<dbReference type="VEuPathDB" id="TriTrypDB:TcYC6_0085790"/>
<dbReference type="GO" id="GO:0032040">
    <property type="term" value="C:small-subunit processome"/>
    <property type="evidence" value="ECO:0007669"/>
    <property type="project" value="TreeGrafter"/>
</dbReference>
<dbReference type="VEuPathDB" id="TriTrypDB:C3747_95g87"/>
<dbReference type="InterPro" id="IPR011989">
    <property type="entry name" value="ARM-like"/>
</dbReference>
<dbReference type="Gene3D" id="1.25.10.10">
    <property type="entry name" value="Leucine-rich Repeat Variant"/>
    <property type="match status" value="1"/>
</dbReference>
<dbReference type="PANTHER" id="PTHR13457">
    <property type="entry name" value="BAP28"/>
    <property type="match status" value="1"/>
</dbReference>
<dbReference type="InterPro" id="IPR040191">
    <property type="entry name" value="UTP10"/>
</dbReference>
<dbReference type="VEuPathDB" id="TriTrypDB:C4B63_123g35"/>
<evidence type="ECO:0000313" key="4">
    <source>
        <dbReference type="Proteomes" id="UP000246121"/>
    </source>
</evidence>
<comment type="function">
    <text evidence="1">Involved in nucleolar processing of pre-18S ribosomal RNA.</text>
</comment>
<organism evidence="3 4">
    <name type="scientific">Trypanosoma cruzi</name>
    <dbReference type="NCBI Taxonomy" id="5693"/>
    <lineage>
        <taxon>Eukaryota</taxon>
        <taxon>Discoba</taxon>
        <taxon>Euglenozoa</taxon>
        <taxon>Kinetoplastea</taxon>
        <taxon>Metakinetoplastina</taxon>
        <taxon>Trypanosomatida</taxon>
        <taxon>Trypanosomatidae</taxon>
        <taxon>Trypanosoma</taxon>
        <taxon>Schizotrypanum</taxon>
    </lineage>
</organism>
<dbReference type="VEuPathDB" id="TriTrypDB:TcCL_ESM01492"/>
<dbReference type="GO" id="GO:0030686">
    <property type="term" value="C:90S preribosome"/>
    <property type="evidence" value="ECO:0007669"/>
    <property type="project" value="TreeGrafter"/>
</dbReference>
<dbReference type="VEuPathDB" id="TriTrypDB:TcCLB.510565.179"/>
<evidence type="ECO:0000313" key="3">
    <source>
        <dbReference type="EMBL" id="PWU86390.1"/>
    </source>
</evidence>
<dbReference type="GO" id="GO:0034455">
    <property type="term" value="C:t-UTP complex"/>
    <property type="evidence" value="ECO:0007669"/>
    <property type="project" value="TreeGrafter"/>
</dbReference>
<dbReference type="VEuPathDB" id="TriTrypDB:TCSYLVIO_003573"/>
<reference evidence="3 4" key="1">
    <citation type="journal article" date="2018" name="Microb. Genom.">
        <title>Expanding an expanded genome: long-read sequencing of Trypanosoma cruzi.</title>
        <authorList>
            <person name="Berna L."/>
            <person name="Rodriguez M."/>
            <person name="Chiribao M.L."/>
            <person name="Parodi-Talice A."/>
            <person name="Pita S."/>
            <person name="Rijo G."/>
            <person name="Alvarez-Valin F."/>
            <person name="Robello C."/>
        </authorList>
    </citation>
    <scope>NUCLEOTIDE SEQUENCE [LARGE SCALE GENOMIC DNA]</scope>
    <source>
        <strain evidence="3 4">Dm28c</strain>
    </source>
</reference>
<dbReference type="VEuPathDB" id="TriTrypDB:Tc_MARK_2288"/>
<proteinExistence type="inferred from homology"/>
<dbReference type="GO" id="GO:0045943">
    <property type="term" value="P:positive regulation of transcription by RNA polymerase I"/>
    <property type="evidence" value="ECO:0007669"/>
    <property type="project" value="TreeGrafter"/>
</dbReference>
<dbReference type="VEuPathDB" id="TriTrypDB:TcCLB.506145.40"/>
<dbReference type="PANTHER" id="PTHR13457:SF1">
    <property type="entry name" value="HEAT REPEAT-CONTAINING PROTEIN 1"/>
    <property type="match status" value="1"/>
</dbReference>
<dbReference type="VEuPathDB" id="TriTrypDB:TcCLB.508347.10"/>
<keyword evidence="1" id="KW-0539">Nucleus</keyword>
<dbReference type="EMBL" id="PRFA01000123">
    <property type="protein sequence ID" value="PWU86390.1"/>
    <property type="molecule type" value="Genomic_DNA"/>
</dbReference>
<evidence type="ECO:0000256" key="2">
    <source>
        <dbReference type="SAM" id="MobiDB-lite"/>
    </source>
</evidence>
<feature type="region of interest" description="Disordered" evidence="2">
    <location>
        <begin position="451"/>
        <end position="479"/>
    </location>
</feature>
<dbReference type="VEuPathDB" id="TriTrypDB:TCDM_07147"/>
<evidence type="ECO:0000256" key="1">
    <source>
        <dbReference type="RuleBase" id="RU367065"/>
    </source>
</evidence>
<dbReference type="SUPFAM" id="SSF48371">
    <property type="entry name" value="ARM repeat"/>
    <property type="match status" value="1"/>
</dbReference>
<comment type="caution">
    <text evidence="3">The sequence shown here is derived from an EMBL/GenBank/DDBJ whole genome shotgun (WGS) entry which is preliminary data.</text>
</comment>
<dbReference type="VEuPathDB" id="TriTrypDB:TcG_04726"/>
<feature type="region of interest" description="Disordered" evidence="2">
    <location>
        <begin position="797"/>
        <end position="835"/>
    </location>
</feature>
<comment type="similarity">
    <text evidence="1">Belongs to the HEATR1/UTP10 family.</text>
</comment>
<dbReference type="GO" id="GO:0030515">
    <property type="term" value="F:snoRNA binding"/>
    <property type="evidence" value="ECO:0007669"/>
    <property type="project" value="TreeGrafter"/>
</dbReference>
<comment type="subcellular location">
    <subcellularLocation>
        <location evidence="1">Nucleus</location>
        <location evidence="1">Nucleolus</location>
    </subcellularLocation>
</comment>
<keyword evidence="1" id="KW-0698">rRNA processing</keyword>
<dbReference type="VEuPathDB" id="TriTrypDB:Tc_MARK_2287"/>
<feature type="compositionally biased region" description="Basic and acidic residues" evidence="2">
    <location>
        <begin position="814"/>
        <end position="825"/>
    </location>
</feature>
<protein>
    <recommendedName>
        <fullName evidence="1">HEAT repeat-containing protein 1</fullName>
    </recommendedName>
</protein>
<dbReference type="Proteomes" id="UP000246121">
    <property type="component" value="Unassembled WGS sequence"/>
</dbReference>
<keyword evidence="1" id="KW-0687">Ribonucleoprotein</keyword>
<dbReference type="VEuPathDB" id="TriTrypDB:TcCL_NonESM04793"/>
<accession>A0A2V2UQP6</accession>
<sequence length="2609" mass="285700">MASQLASQLQKLQQRPVGDKRLSQSFLFDASEARSFSREQIHQLAVHGLQTLVAIDNRFHPFIEELFHPYKTRVERKLLSLEENRALDATLEQFLTLLSPHMFLTAAHQVFEYLVRVHEVHVHNVEAVLRTFLPYHDHSLFARAVMLLDLRDTGFAFLERNQEHGAPLLREHLILACAESRKALRIVCLTLAMSVRMKVHNSAANALFSGVAVRLASHPDAEALWRVLLPFIVEFLSGAVSGSEEGGAQQELRLQEDTQGGNAALLLPSREVVCSALVVLAAWSNEVQLSVPTLATVVKPIARFLARAADHMVAASLSSSSSAVVAAVVPTSDLLAVLDLLFYTQRTAVTQVTFVPHVQLLLALPWKQWAPWITAAAEEAANAGGGMYDSLIAVLLRQCLQRLCVAHSLESVAPDVLHFVHCAVNDLPLTEELVAEVIEAMMACHVRYSASGNRDPEKTNKEEEEDEENTAAEAHGSRSKGDSVVTTWIRALERRFGHVFDATLSRLLNGVNTQAATTAFLAQHLSGTRYELLEVQGSSGRTERLPLFSCLLHPLPEVRLLAAKAMDSMTVQQLIKSSSAPGSGGGGNSLLELLEHVVQYEQFRIVAEQFLRTAATTMEKLLALLANGEAEELTVTMMAAPDRGFPRTEQDVIIQHLRNILRSLWLMATQHGVSVQKEFLGLALQPLWRFVEARRLKSSSGKGRKHESKSSSETDAFHDFIGGLALYYVTLQYVDAVHQESTGEFTNETSEERSDAARQLRELIVELERRLTAVVPEMCRTSDFYTVLAEGTATNAEKNEAASDVSNDEANGEEDGKKAVKRTEGPKQVTSSPTATGGVVKSGYLSVFECVPLLKLLRAEAHAQLPAALSRLQGKAGQGEHRFSRESRSTMMECCLVCASHLATSEASEADAVIRVLLVFFVGENNTTTGSGTKTDDSYLARLREAQRAALRQVREQVGRGAKNSLLAPYLPKDELTAAMGTAVRCSLEARLRNDSCTCDGVAVWERMARLLGYLSTPLPAVALSPMRLPPVYLRLLEPTDAAREEERFQVDWFSLVYTSVFRTRGCVSATETQQFSLSALSLTLLCPLFAPTSRRESLLQEIQNIVLTATREKGDFSGANGATTTAAQISVELALRVEHISATTLSAIIESMACEETRRPLTRGAAELLCRMMASTCEKQKELEPIVPFCLSCRAVEHFFPLRGKAARGGGATSGIAMDILLPALKSILTTGGSISNTTTTTASSSNNNETAANDIPAAAVAVSSAAADFLHAAFLRAELGTPSSDGEDACLQLCLALIQHPFLHVVGGRARPVYRHALTAFANALSRGLEGRKSNPVLFIPQGRKGESSSTSIAPSRGGNKASNSEEKHAQHLAATVSHALLSNPASLNRLGGDATLLLAGTLGGYHRLFLPWVSRLLQQPSPELSIVVDVMEALAAPATEMTDAWEPPSWCALYNPLSYADVQRLLQLCGKVWDSSLGGKEGWCPRNKDALLALRLFCSLITVSPSVHFDDNDDDESSPSLFTVIDGMLETFPLSGLLPLLAEADDLGEPQFHRQVFVYIRSLVNLCVSSPQALNERQSHGAARITRTLVRECVTLMAALLVPDVAAAGDEEGGEGEEATTLSHHRIDVIAELLRVVSPLFVPAPSIPVSGPAGSRVAGRTALHIPVLALLIRLEAVDFASAHHRYESAMDVCSSLLEGFDVHTQLSCLTQMMHLLIDPHEQLSLAATRRNGEEEEEKEETAVIKIFRKFVKPNQVINRQEMILHLINTTVKSEAFLSGFLDLQHHQHASRSSHAKLDGEENEKEERTAVLTRSRTNDECMAMLVATLELFAHYAELNAATENDIMIPVSVNGAKKGTEMQEGLPEYGEKKAFTVLLELLAGNTLACVLAGINEATFVACLERLLTDQRAALQQKGLEVLLDRLHHALPTVESTLSESEVEEHRKRLRDPKQKLTLMDLVRVKARPLATKRSFALFLHLFSLMRASLDCASTHSAGVDYLHPLPLIVGCMEELVRIISSGGSLQAEKTLLNVHRANRVTEATLSKLFGNKARVQSVHRWVEEIVTVLPLILSRAGTGKPAERTVATGGDTFASSRKENALLAAAALLTALGTVCQVMGTAFTTPHSNNILQAVVEVAVFAVVRVAPVVSRSETGSLLRQASLGCLLRVFPSCWLMCQPYLSRIVFAATHLHNVDDTETNYRSAETLAMLEAVIEPHLFIEACTECLRGVTVDTDTNLGRRPIRVRVDSHSFFLFYTSVRRRVEGLKREELMHLHVLVDGATIKENFWLASLHALATAPSLPSGDIVQPVLEAYMAFFLKFKAKQCVRYLSTVAEWAFGGAAEHFLNCVEKQQQQKDEMEVEGDTRERDDTALVPRTTVHGWVLFYTLCNHMLEKLGSIMDFGFPVLLPYVVGTLTGYCSATQHAMQHAAGLIALTLEGALDCVRRMALAQTAGPDHDHSVPMDNYLETPEVFTSVMPAVVRQLSNLSYLADATHDYAFRAEHHVVPAVRALFQSLTSSKLQSRMQNELLKALRHPSRHVRRVTLLCLNGIYADGGDELAARLMAEMLPAVVEMTEDRDDDVVEQARILCNNLSAITGQDVLYAMSS</sequence>
<keyword evidence="1" id="KW-0690">Ribosome biogenesis</keyword>
<feature type="region of interest" description="Disordered" evidence="2">
    <location>
        <begin position="1339"/>
        <end position="1372"/>
    </location>
</feature>
<dbReference type="VEuPathDB" id="TriTrypDB:TCDM_07148"/>
<gene>
    <name evidence="3" type="ORF">C4B63_123g35</name>
</gene>
<dbReference type="InterPro" id="IPR016024">
    <property type="entry name" value="ARM-type_fold"/>
</dbReference>
<dbReference type="GO" id="GO:0000462">
    <property type="term" value="P:maturation of SSU-rRNA from tricistronic rRNA transcript (SSU-rRNA, 5.8S rRNA, LSU-rRNA)"/>
    <property type="evidence" value="ECO:0007669"/>
    <property type="project" value="TreeGrafter"/>
</dbReference>
<dbReference type="VEuPathDB" id="TriTrypDB:ECC02_007382"/>
<dbReference type="VEuPathDB" id="TriTrypDB:BCY84_12101"/>